<accession>A0A139APW5</accession>
<dbReference type="STRING" id="1344416.A0A139APW5"/>
<evidence type="ECO:0000313" key="3">
    <source>
        <dbReference type="Proteomes" id="UP000070544"/>
    </source>
</evidence>
<keyword evidence="1" id="KW-1133">Transmembrane helix</keyword>
<organism evidence="2 3">
    <name type="scientific">Gonapodya prolifera (strain JEL478)</name>
    <name type="common">Monoblepharis prolifera</name>
    <dbReference type="NCBI Taxonomy" id="1344416"/>
    <lineage>
        <taxon>Eukaryota</taxon>
        <taxon>Fungi</taxon>
        <taxon>Fungi incertae sedis</taxon>
        <taxon>Chytridiomycota</taxon>
        <taxon>Chytridiomycota incertae sedis</taxon>
        <taxon>Monoblepharidomycetes</taxon>
        <taxon>Monoblepharidales</taxon>
        <taxon>Gonapodyaceae</taxon>
        <taxon>Gonapodya</taxon>
    </lineage>
</organism>
<keyword evidence="1" id="KW-0472">Membrane</keyword>
<dbReference type="InterPro" id="IPR008701">
    <property type="entry name" value="NPP1"/>
</dbReference>
<proteinExistence type="predicted"/>
<dbReference type="Pfam" id="PF05630">
    <property type="entry name" value="NPP1"/>
    <property type="match status" value="1"/>
</dbReference>
<dbReference type="EMBL" id="KQ965740">
    <property type="protein sequence ID" value="KXS18789.1"/>
    <property type="molecule type" value="Genomic_DNA"/>
</dbReference>
<evidence type="ECO:0000256" key="1">
    <source>
        <dbReference type="SAM" id="Phobius"/>
    </source>
</evidence>
<dbReference type="AlphaFoldDB" id="A0A139APW5"/>
<keyword evidence="1" id="KW-0812">Transmembrane</keyword>
<evidence type="ECO:0000313" key="2">
    <source>
        <dbReference type="EMBL" id="KXS18789.1"/>
    </source>
</evidence>
<protein>
    <submittedName>
        <fullName evidence="2">NPP1-domain-containing protein</fullName>
    </submittedName>
</protein>
<dbReference type="OrthoDB" id="89086at2759"/>
<dbReference type="PANTHER" id="PTHR33657:SF6">
    <property type="entry name" value="SECRETED PROTEIN"/>
    <property type="match status" value="1"/>
</dbReference>
<name>A0A139APW5_GONPJ</name>
<dbReference type="Proteomes" id="UP000070544">
    <property type="component" value="Unassembled WGS sequence"/>
</dbReference>
<keyword evidence="3" id="KW-1185">Reference proteome</keyword>
<gene>
    <name evidence="2" type="ORF">M427DRAFT_67422</name>
</gene>
<feature type="transmembrane region" description="Helical" evidence="1">
    <location>
        <begin position="160"/>
        <end position="181"/>
    </location>
</feature>
<sequence>MGTGDIDTVACWAFRSLPLEDFAGALLSNRGDILWKLEDHAASFRTSTTLSIVPLTLANLFLPVVTALEEHVQDIKEAGGRDNIDKKLEREDGAPCDEAELWLDFGRDHLEPDQHDICEQDLGDEVADIAETAPDWAAHSLNPPRFPTGYPQASQATKTIHLAAFFAILAAIASNAGLVVAKNFPSLDEAFAAISRDGVQNPGLDADIPSLTSGSRRSRRFSVLLEHLPPFRLHELWGKTYRAHFYCLYFLKDKALDGNDLAGHRHDIEHVTIWTNDGVVTHAGRSAHGDVENEAIDGLDQQDGHVKIDGEKAKNSYGKFVTPPIVDWFYMVGDGLDNEAMKEKLNGFDFGSAHVPILDGDFISNVNDAKPDGYPTWESSA</sequence>
<reference evidence="2 3" key="1">
    <citation type="journal article" date="2015" name="Genome Biol. Evol.">
        <title>Phylogenomic analyses indicate that early fungi evolved digesting cell walls of algal ancestors of land plants.</title>
        <authorList>
            <person name="Chang Y."/>
            <person name="Wang S."/>
            <person name="Sekimoto S."/>
            <person name="Aerts A.L."/>
            <person name="Choi C."/>
            <person name="Clum A."/>
            <person name="LaButti K.M."/>
            <person name="Lindquist E.A."/>
            <person name="Yee Ngan C."/>
            <person name="Ohm R.A."/>
            <person name="Salamov A.A."/>
            <person name="Grigoriev I.V."/>
            <person name="Spatafora J.W."/>
            <person name="Berbee M.L."/>
        </authorList>
    </citation>
    <scope>NUCLEOTIDE SEQUENCE [LARGE SCALE GENOMIC DNA]</scope>
    <source>
        <strain evidence="2 3">JEL478</strain>
    </source>
</reference>
<dbReference type="PANTHER" id="PTHR33657">
    <property type="entry name" value="DOMAIN PROTEIN, PUTATIVE (AFU_ORTHOLOGUE AFUA_5G00600)-RELATED"/>
    <property type="match status" value="1"/>
</dbReference>